<evidence type="ECO:0008006" key="6">
    <source>
        <dbReference type="Google" id="ProtNLM"/>
    </source>
</evidence>
<organism evidence="4 5">
    <name type="scientific">Wickerhamomyces mucosus</name>
    <dbReference type="NCBI Taxonomy" id="1378264"/>
    <lineage>
        <taxon>Eukaryota</taxon>
        <taxon>Fungi</taxon>
        <taxon>Dikarya</taxon>
        <taxon>Ascomycota</taxon>
        <taxon>Saccharomycotina</taxon>
        <taxon>Saccharomycetes</taxon>
        <taxon>Phaffomycetales</taxon>
        <taxon>Wickerhamomycetaceae</taxon>
        <taxon>Wickerhamomyces</taxon>
    </lineage>
</organism>
<evidence type="ECO:0000256" key="1">
    <source>
        <dbReference type="ARBA" id="ARBA00006524"/>
    </source>
</evidence>
<accession>A0A9P8PPB7</accession>
<protein>
    <recommendedName>
        <fullName evidence="6">Pre-rRNA-processing protein TSR2</fullName>
    </recommendedName>
</protein>
<gene>
    <name evidence="4" type="ORF">WICMUC_002818</name>
</gene>
<evidence type="ECO:0000313" key="4">
    <source>
        <dbReference type="EMBL" id="KAH3675162.1"/>
    </source>
</evidence>
<keyword evidence="2" id="KW-0698">rRNA processing</keyword>
<reference evidence="4" key="1">
    <citation type="journal article" date="2021" name="Open Biol.">
        <title>Shared evolutionary footprints suggest mitochondrial oxidative damage underlies multiple complex I losses in fungi.</title>
        <authorList>
            <person name="Schikora-Tamarit M.A."/>
            <person name="Marcet-Houben M."/>
            <person name="Nosek J."/>
            <person name="Gabaldon T."/>
        </authorList>
    </citation>
    <scope>NUCLEOTIDE SEQUENCE</scope>
    <source>
        <strain evidence="4">CBS6341</strain>
    </source>
</reference>
<dbReference type="Pfam" id="PF10273">
    <property type="entry name" value="WGG"/>
    <property type="match status" value="1"/>
</dbReference>
<reference evidence="4" key="2">
    <citation type="submission" date="2021-01" db="EMBL/GenBank/DDBJ databases">
        <authorList>
            <person name="Schikora-Tamarit M.A."/>
        </authorList>
    </citation>
    <scope>NUCLEOTIDE SEQUENCE</scope>
    <source>
        <strain evidence="4">CBS6341</strain>
    </source>
</reference>
<keyword evidence="5" id="KW-1185">Reference proteome</keyword>
<dbReference type="PANTHER" id="PTHR21250">
    <property type="entry name" value="PRE-RRNA-PROCESSING PROTEIN TSR2 HOMOLOG"/>
    <property type="match status" value="1"/>
</dbReference>
<comment type="similarity">
    <text evidence="1">Belongs to the TSR2 family.</text>
</comment>
<dbReference type="Proteomes" id="UP000769528">
    <property type="component" value="Unassembled WGS sequence"/>
</dbReference>
<comment type="caution">
    <text evidence="4">The sequence shown here is derived from an EMBL/GenBank/DDBJ whole genome shotgun (WGS) entry which is preliminary data.</text>
</comment>
<dbReference type="OrthoDB" id="263560at2759"/>
<dbReference type="EMBL" id="JAEUBF010000781">
    <property type="protein sequence ID" value="KAH3675162.1"/>
    <property type="molecule type" value="Genomic_DNA"/>
</dbReference>
<name>A0A9P8PPB7_9ASCO</name>
<evidence type="ECO:0000256" key="3">
    <source>
        <dbReference type="SAM" id="MobiDB-lite"/>
    </source>
</evidence>
<feature type="compositionally biased region" description="Acidic residues" evidence="3">
    <location>
        <begin position="153"/>
        <end position="171"/>
    </location>
</feature>
<dbReference type="GO" id="GO:0006364">
    <property type="term" value="P:rRNA processing"/>
    <property type="evidence" value="ECO:0007669"/>
    <property type="project" value="UniProtKB-KW"/>
</dbReference>
<proteinExistence type="inferred from homology"/>
<feature type="region of interest" description="Disordered" evidence="3">
    <location>
        <begin position="147"/>
        <end position="212"/>
    </location>
</feature>
<dbReference type="InterPro" id="IPR019398">
    <property type="entry name" value="Pre-rRNA_process_TSR2"/>
</dbReference>
<dbReference type="AlphaFoldDB" id="A0A9P8PPB7"/>
<evidence type="ECO:0000256" key="2">
    <source>
        <dbReference type="ARBA" id="ARBA00022552"/>
    </source>
</evidence>
<sequence length="212" mass="24024">MVFAIDASAYVEAQEGAKSLKFQTEKQQANFELGVSLMVHSWNTLDTAVVNGWGGPQSAEKRDWISSIVIDLFDEKLVDIDMIEETLLNAMIDEFDVHVEDDSSLAIADKILEVYKQCFDESYDEIHAIYDNWKASQENRSLRNATHIHVGEDPDNPDTPDEDEYDDDSEADNNVPQLTEDFVMDDATPEPQGPIVDEDGFELVQKKGKKRY</sequence>
<evidence type="ECO:0000313" key="5">
    <source>
        <dbReference type="Proteomes" id="UP000769528"/>
    </source>
</evidence>